<organism evidence="3 4">
    <name type="scientific">Rhodoferax mekongensis</name>
    <dbReference type="NCBI Taxonomy" id="3068341"/>
    <lineage>
        <taxon>Bacteria</taxon>
        <taxon>Pseudomonadati</taxon>
        <taxon>Pseudomonadota</taxon>
        <taxon>Betaproteobacteria</taxon>
        <taxon>Burkholderiales</taxon>
        <taxon>Comamonadaceae</taxon>
        <taxon>Rhodoferax</taxon>
    </lineage>
</organism>
<dbReference type="InterPro" id="IPR029052">
    <property type="entry name" value="Metallo-depent_PP-like"/>
</dbReference>
<dbReference type="InterPro" id="IPR032093">
    <property type="entry name" value="PhoD_N"/>
</dbReference>
<dbReference type="Gene3D" id="2.60.40.380">
    <property type="entry name" value="Purple acid phosphatase-like, N-terminal"/>
    <property type="match status" value="1"/>
</dbReference>
<dbReference type="PROSITE" id="PS51318">
    <property type="entry name" value="TAT"/>
    <property type="match status" value="1"/>
</dbReference>
<feature type="domain" description="PhoD-like phosphatase metallophosphatase" evidence="1">
    <location>
        <begin position="153"/>
        <end position="499"/>
    </location>
</feature>
<dbReference type="EMBL" id="CP132507">
    <property type="protein sequence ID" value="WNO03766.1"/>
    <property type="molecule type" value="Genomic_DNA"/>
</dbReference>
<dbReference type="InterPro" id="IPR006311">
    <property type="entry name" value="TAT_signal"/>
</dbReference>
<dbReference type="PANTHER" id="PTHR43606">
    <property type="entry name" value="PHOSPHATASE, PUTATIVE (AFU_ORTHOLOGUE AFUA_6G08710)-RELATED"/>
    <property type="match status" value="1"/>
</dbReference>
<dbReference type="Proteomes" id="UP001302257">
    <property type="component" value="Chromosome"/>
</dbReference>
<keyword evidence="4" id="KW-1185">Reference proteome</keyword>
<sequence>MAADTPSFPDRRRVLAMAAAIGGGLWLPDSARAQPRLISDPFALGVASGSPRHDSVVLWTRLVQAQAADTAAWGSSPVAVRWEVAHDEGFQRMVQTGSVHAAPELAHAVHVEVQGLEPDRWYFYRFQIGTAQSATGRTRTFPAPGAAAQKLRLAYASCQHWEHGFYSAYRHMRAENLDAVMFLGDYIYEYGGTSKSVRRVPTNATVSLDDYRARYALYKSDIDLQAMHAACPWIMTWDDHEVQNDYAGGVQGTFGPEVPDFAARRLAAYQAYYEHMPLRASVLQKALAGVMQTGSELRLYDRVAFGRLAVLHTVDDRQYRDRQACTKGGAFGSSGVNPAACASWNDPARTLLGMEQERWLEQSLAIGGGTWSVIAQQTVFGQRDFRPGDGLVLHNDGWDGYAPARSRLTQALQRHKVSNPVFLGGDVHSNWVGHVKADYARPDSKAVGVEFCGTSITSRGGDNKGLAEVLAENPHFVMADRERRGYGVAEFTPQQLSVSLRVVDDATRADSDVSTLAAFVVEQGQPKVNSA</sequence>
<dbReference type="Gene3D" id="3.60.21.70">
    <property type="entry name" value="PhoD-like phosphatase"/>
    <property type="match status" value="1"/>
</dbReference>
<evidence type="ECO:0000259" key="1">
    <source>
        <dbReference type="Pfam" id="PF09423"/>
    </source>
</evidence>
<dbReference type="Pfam" id="PF16655">
    <property type="entry name" value="PhoD_N"/>
    <property type="match status" value="1"/>
</dbReference>
<dbReference type="PANTHER" id="PTHR43606:SF2">
    <property type="entry name" value="ALKALINE PHOSPHATASE FAMILY PROTEIN (AFU_ORTHOLOGUE AFUA_5G03860)"/>
    <property type="match status" value="1"/>
</dbReference>
<proteinExistence type="predicted"/>
<dbReference type="RefSeq" id="WP_313866649.1">
    <property type="nucleotide sequence ID" value="NZ_CP132507.1"/>
</dbReference>
<name>A0ABZ0AX34_9BURK</name>
<evidence type="ECO:0000313" key="3">
    <source>
        <dbReference type="EMBL" id="WNO03766.1"/>
    </source>
</evidence>
<dbReference type="InterPro" id="IPR038607">
    <property type="entry name" value="PhoD-like_sf"/>
</dbReference>
<evidence type="ECO:0000313" key="4">
    <source>
        <dbReference type="Proteomes" id="UP001302257"/>
    </source>
</evidence>
<dbReference type="SUPFAM" id="SSF56300">
    <property type="entry name" value="Metallo-dependent phosphatases"/>
    <property type="match status" value="1"/>
</dbReference>
<dbReference type="Pfam" id="PF09423">
    <property type="entry name" value="PhoD"/>
    <property type="match status" value="1"/>
</dbReference>
<reference evidence="3 4" key="1">
    <citation type="submission" date="2023-08" db="EMBL/GenBank/DDBJ databases">
        <title>Rhodoferax potami sp. nov. and Rhodoferax mekongensis sp. nov., isolated from the Mekong River in Thailand.</title>
        <authorList>
            <person name="Kitikhun S."/>
            <person name="Charoenyingcharoen P."/>
            <person name="Siriarchawattana P."/>
            <person name="Likhitrattanapisal S."/>
            <person name="Nilsakha T."/>
            <person name="Chanpet A."/>
            <person name="Rattanawaree P."/>
            <person name="Ingsriswang S."/>
        </authorList>
    </citation>
    <scope>NUCLEOTIDE SEQUENCE [LARGE SCALE GENOMIC DNA]</scope>
    <source>
        <strain evidence="3 4">TBRC 17307</strain>
    </source>
</reference>
<feature type="domain" description="Phospholipase D N-terminal" evidence="2">
    <location>
        <begin position="44"/>
        <end position="140"/>
    </location>
</feature>
<gene>
    <name evidence="3" type="ORF">RAN89_12670</name>
</gene>
<evidence type="ECO:0000259" key="2">
    <source>
        <dbReference type="Pfam" id="PF16655"/>
    </source>
</evidence>
<protein>
    <submittedName>
        <fullName evidence="3">Alkaline phosphatase D family protein</fullName>
    </submittedName>
</protein>
<dbReference type="InterPro" id="IPR018946">
    <property type="entry name" value="PhoD-like_MPP"/>
</dbReference>
<dbReference type="InterPro" id="IPR052900">
    <property type="entry name" value="Phospholipid_Metab_Enz"/>
</dbReference>
<accession>A0ABZ0AX34</accession>
<dbReference type="CDD" id="cd07389">
    <property type="entry name" value="MPP_PhoD"/>
    <property type="match status" value="1"/>
</dbReference>